<gene>
    <name evidence="1" type="ORF">RZN69_10840</name>
</gene>
<dbReference type="KEGG" id="puo:RZN69_10840"/>
<evidence type="ECO:0000313" key="1">
    <source>
        <dbReference type="EMBL" id="WOO43584.1"/>
    </source>
</evidence>
<dbReference type="Proteomes" id="UP001304300">
    <property type="component" value="Chromosome"/>
</dbReference>
<evidence type="ECO:0000313" key="2">
    <source>
        <dbReference type="Proteomes" id="UP001304300"/>
    </source>
</evidence>
<name>A0AAQ3LFG6_9BACT</name>
<dbReference type="Pfam" id="PF14099">
    <property type="entry name" value="Polysacc_lyase"/>
    <property type="match status" value="1"/>
</dbReference>
<reference evidence="1 2" key="1">
    <citation type="submission" date="2023-10" db="EMBL/GenBank/DDBJ databases">
        <title>Rubellicoccus peritrichatus gen. nov., sp. nov., isolated from an algae of coral reef tank.</title>
        <authorList>
            <person name="Luo J."/>
        </authorList>
    </citation>
    <scope>NUCLEOTIDE SEQUENCE [LARGE SCALE GENOMIC DNA]</scope>
    <source>
        <strain evidence="1 2">CR14</strain>
    </source>
</reference>
<dbReference type="SUPFAM" id="SSF49785">
    <property type="entry name" value="Galactose-binding domain-like"/>
    <property type="match status" value="1"/>
</dbReference>
<keyword evidence="2" id="KW-1185">Reference proteome</keyword>
<accession>A0AAQ3LFG6</accession>
<organism evidence="1 2">
    <name type="scientific">Rubellicoccus peritrichatus</name>
    <dbReference type="NCBI Taxonomy" id="3080537"/>
    <lineage>
        <taxon>Bacteria</taxon>
        <taxon>Pseudomonadati</taxon>
        <taxon>Verrucomicrobiota</taxon>
        <taxon>Opitutia</taxon>
        <taxon>Puniceicoccales</taxon>
        <taxon>Cerasicoccaceae</taxon>
        <taxon>Rubellicoccus</taxon>
    </lineage>
</organism>
<dbReference type="AlphaFoldDB" id="A0AAQ3LFG6"/>
<sequence>MSICLYALAGIEAKAEALILPLGQGNHVLDFGADDSAVSAGHYLVASETIGSVEVTGSNLTYGENTRNNDLLKRDWISGTGNGQVIIRVPHGVWTVDMTLGSDDSASSGINISTSDYIVSEDLDVGIGEQRRVLFTDKQEGEIVIDLETEESWSIRSIELSNGRVVSDPGATSYQYDFGRIKSPVEPGYVGISGNSWGDVLWHTPVVTVQDYVTPLQGAEVDTAYNGLYLEGIANIGILAHKIPNGVWNVEVTASAAHFPVVDMTVRAEGNLILSDINVPVESASKFNKNVTVSDGMLDLEFRGTAWGIASLKLTKIDDIAEPDSLSSGRSIDRWGSNLVIDKSDMIRNESSETMLVDFEQFHFYANKKGGGVTPFVVKVDGDNGFTVVAVGTPRDVYELGYNVFPFSGDLYGGKQGVTLAPGETMAFGFLNANPDGTGSNSSVISFDLGTKEVYYSGGPEAVDSASVLVGQAPVMGTHTYNSLERDYKFEVDFDITFLGNAYSGNNIIDRGNLDEGKAVLIVDGANKYTNTTKHTSYLHLTGFSFYAARIGSPVTPAVFKVEYDGSREYRVVAIGDTIENYRLGENIAQFSQARIPPVIVEPGEVIAFGFLAARPDGSGVITCPIPFDSVDDHPVVHSGGPDASNSAKLALWAPSFVPGRYTNFYDRAYSFLTYYDATTAQLVADAENANISVAGVSVGRPDEKAREIPNYDTLISEGVRPLSIVRENAQARDGPPPYSTMSCRVTADNPRKGEHALLMEILAVPGEGKQRCEFKLGSFDWDIDDPESGYYHAFSFRFDSKHFGNPGSRFFTLNQITQAGSGVPGMARFHQVNKLQLKTSNDPSRVKLISQTLYGISSETKHTYQGQENTFEVAEFEKDVWYDIIIGSRYDLDGDGSGFLDIWYKKADEFEYTYFDGAPNGRVGFVGGGQTGGKSLGVYKGFDNQRYRIYYDEIRQGPIFSDVDIRNNPSLDIIQ</sequence>
<dbReference type="Gene3D" id="2.60.120.430">
    <property type="entry name" value="Galactose-binding lectin"/>
    <property type="match status" value="1"/>
</dbReference>
<protein>
    <submittedName>
        <fullName evidence="1">Uncharacterized protein</fullName>
    </submittedName>
</protein>
<proteinExistence type="predicted"/>
<dbReference type="Gene3D" id="2.60.120.200">
    <property type="match status" value="1"/>
</dbReference>
<dbReference type="InterPro" id="IPR025975">
    <property type="entry name" value="Polysacc_lyase"/>
</dbReference>
<dbReference type="InterPro" id="IPR008979">
    <property type="entry name" value="Galactose-bd-like_sf"/>
</dbReference>
<dbReference type="EMBL" id="CP136920">
    <property type="protein sequence ID" value="WOO43584.1"/>
    <property type="molecule type" value="Genomic_DNA"/>
</dbReference>
<dbReference type="RefSeq" id="WP_317836146.1">
    <property type="nucleotide sequence ID" value="NZ_CP136920.1"/>
</dbReference>